<dbReference type="GO" id="GO:0034272">
    <property type="term" value="C:phosphatidylinositol 3-kinase complex, class III, type II"/>
    <property type="evidence" value="ECO:0007669"/>
    <property type="project" value="TreeGrafter"/>
</dbReference>
<dbReference type="InterPro" id="IPR001680">
    <property type="entry name" value="WD40_rpt"/>
</dbReference>
<evidence type="ECO:0000256" key="6">
    <source>
        <dbReference type="ARBA" id="ARBA00022741"/>
    </source>
</evidence>
<dbReference type="Pfam" id="PF00400">
    <property type="entry name" value="WD40"/>
    <property type="match status" value="1"/>
</dbReference>
<feature type="region of interest" description="Disordered" evidence="11">
    <location>
        <begin position="943"/>
        <end position="988"/>
    </location>
</feature>
<feature type="repeat" description="HEAT" evidence="9">
    <location>
        <begin position="507"/>
        <end position="538"/>
    </location>
</feature>
<feature type="region of interest" description="Disordered" evidence="11">
    <location>
        <begin position="1513"/>
        <end position="1532"/>
    </location>
</feature>
<evidence type="ECO:0000256" key="4">
    <source>
        <dbReference type="ARBA" id="ARBA00022679"/>
    </source>
</evidence>
<feature type="region of interest" description="Disordered" evidence="11">
    <location>
        <begin position="1093"/>
        <end position="1123"/>
    </location>
</feature>
<keyword evidence="2" id="KW-0723">Serine/threonine-protein kinase</keyword>
<dbReference type="PROSITE" id="PS50082">
    <property type="entry name" value="WD_REPEATS_2"/>
    <property type="match status" value="2"/>
</dbReference>
<dbReference type="InterPro" id="IPR021133">
    <property type="entry name" value="HEAT_type_2"/>
</dbReference>
<dbReference type="OrthoDB" id="242910at2759"/>
<dbReference type="GO" id="GO:0005524">
    <property type="term" value="F:ATP binding"/>
    <property type="evidence" value="ECO:0007669"/>
    <property type="project" value="UniProtKB-KW"/>
</dbReference>
<accession>A0A5C3QQN7</accession>
<keyword evidence="14" id="KW-1185">Reference proteome</keyword>
<reference evidence="13 14" key="1">
    <citation type="journal article" date="2019" name="Nat. Ecol. Evol.">
        <title>Megaphylogeny resolves global patterns of mushroom evolution.</title>
        <authorList>
            <person name="Varga T."/>
            <person name="Krizsan K."/>
            <person name="Foldi C."/>
            <person name="Dima B."/>
            <person name="Sanchez-Garcia M."/>
            <person name="Sanchez-Ramirez S."/>
            <person name="Szollosi G.J."/>
            <person name="Szarkandi J.G."/>
            <person name="Papp V."/>
            <person name="Albert L."/>
            <person name="Andreopoulos W."/>
            <person name="Angelini C."/>
            <person name="Antonin V."/>
            <person name="Barry K.W."/>
            <person name="Bougher N.L."/>
            <person name="Buchanan P."/>
            <person name="Buyck B."/>
            <person name="Bense V."/>
            <person name="Catcheside P."/>
            <person name="Chovatia M."/>
            <person name="Cooper J."/>
            <person name="Damon W."/>
            <person name="Desjardin D."/>
            <person name="Finy P."/>
            <person name="Geml J."/>
            <person name="Haridas S."/>
            <person name="Hughes K."/>
            <person name="Justo A."/>
            <person name="Karasinski D."/>
            <person name="Kautmanova I."/>
            <person name="Kiss B."/>
            <person name="Kocsube S."/>
            <person name="Kotiranta H."/>
            <person name="LaButti K.M."/>
            <person name="Lechner B.E."/>
            <person name="Liimatainen K."/>
            <person name="Lipzen A."/>
            <person name="Lukacs Z."/>
            <person name="Mihaltcheva S."/>
            <person name="Morgado L.N."/>
            <person name="Niskanen T."/>
            <person name="Noordeloos M.E."/>
            <person name="Ohm R.A."/>
            <person name="Ortiz-Santana B."/>
            <person name="Ovrebo C."/>
            <person name="Racz N."/>
            <person name="Riley R."/>
            <person name="Savchenko A."/>
            <person name="Shiryaev A."/>
            <person name="Soop K."/>
            <person name="Spirin V."/>
            <person name="Szebenyi C."/>
            <person name="Tomsovsky M."/>
            <person name="Tulloss R.E."/>
            <person name="Uehling J."/>
            <person name="Grigoriev I.V."/>
            <person name="Vagvolgyi C."/>
            <person name="Papp T."/>
            <person name="Martin F.M."/>
            <person name="Miettinen O."/>
            <person name="Hibbett D.S."/>
            <person name="Nagy L.G."/>
        </authorList>
    </citation>
    <scope>NUCLEOTIDE SEQUENCE [LARGE SCALE GENOMIC DNA]</scope>
    <source>
        <strain evidence="13 14">CBS 309.79</strain>
    </source>
</reference>
<evidence type="ECO:0000313" key="13">
    <source>
        <dbReference type="EMBL" id="TFL03877.1"/>
    </source>
</evidence>
<evidence type="ECO:0000256" key="9">
    <source>
        <dbReference type="PROSITE-ProRule" id="PRU00103"/>
    </source>
</evidence>
<feature type="compositionally biased region" description="Polar residues" evidence="11">
    <location>
        <begin position="1026"/>
        <end position="1048"/>
    </location>
</feature>
<evidence type="ECO:0000256" key="1">
    <source>
        <dbReference type="ARBA" id="ARBA00012513"/>
    </source>
</evidence>
<proteinExistence type="predicted"/>
<gene>
    <name evidence="13" type="ORF">BDV98DRAFT_525538</name>
</gene>
<dbReference type="Gene3D" id="1.10.510.10">
    <property type="entry name" value="Transferase(Phosphotransferase) domain 1"/>
    <property type="match status" value="1"/>
</dbReference>
<dbReference type="InterPro" id="IPR055231">
    <property type="entry name" value="2AA_helical"/>
</dbReference>
<dbReference type="SUPFAM" id="SSF50978">
    <property type="entry name" value="WD40 repeat-like"/>
    <property type="match status" value="1"/>
</dbReference>
<dbReference type="Gene3D" id="2.130.10.10">
    <property type="entry name" value="YVTN repeat-like/Quinoprotein amine dehydrogenase"/>
    <property type="match status" value="2"/>
</dbReference>
<dbReference type="Proteomes" id="UP000305067">
    <property type="component" value="Unassembled WGS sequence"/>
</dbReference>
<keyword evidence="7" id="KW-0418">Kinase</keyword>
<keyword evidence="5" id="KW-0677">Repeat</keyword>
<feature type="compositionally biased region" description="Polar residues" evidence="11">
    <location>
        <begin position="1454"/>
        <end position="1466"/>
    </location>
</feature>
<dbReference type="GO" id="GO:0004674">
    <property type="term" value="F:protein serine/threonine kinase activity"/>
    <property type="evidence" value="ECO:0007669"/>
    <property type="project" value="UniProtKB-KW"/>
</dbReference>
<evidence type="ECO:0000313" key="14">
    <source>
        <dbReference type="Proteomes" id="UP000305067"/>
    </source>
</evidence>
<dbReference type="CDD" id="cd13980">
    <property type="entry name" value="STKc_Vps15"/>
    <property type="match status" value="1"/>
</dbReference>
<feature type="repeat" description="WD" evidence="10">
    <location>
        <begin position="1187"/>
        <end position="1228"/>
    </location>
</feature>
<dbReference type="FunFam" id="1.10.510.10:FF:000497">
    <property type="entry name" value="Phosphoinositide 3-kinase regulatory subunit"/>
    <property type="match status" value="1"/>
</dbReference>
<feature type="domain" description="Protein kinase" evidence="12">
    <location>
        <begin position="28"/>
        <end position="323"/>
    </location>
</feature>
<evidence type="ECO:0000256" key="3">
    <source>
        <dbReference type="ARBA" id="ARBA00022574"/>
    </source>
</evidence>
<evidence type="ECO:0000256" key="10">
    <source>
        <dbReference type="PROSITE-ProRule" id="PRU00221"/>
    </source>
</evidence>
<keyword evidence="8" id="KW-0067">ATP-binding</keyword>
<dbReference type="PROSITE" id="PS50294">
    <property type="entry name" value="WD_REPEATS_REGION"/>
    <property type="match status" value="1"/>
</dbReference>
<dbReference type="GO" id="GO:0034271">
    <property type="term" value="C:phosphatidylinositol 3-kinase complex, class III, type I"/>
    <property type="evidence" value="ECO:0007669"/>
    <property type="project" value="TreeGrafter"/>
</dbReference>
<dbReference type="EC" id="2.7.11.1" evidence="1"/>
<evidence type="ECO:0000256" key="5">
    <source>
        <dbReference type="ARBA" id="ARBA00022737"/>
    </source>
</evidence>
<dbReference type="Pfam" id="PF00069">
    <property type="entry name" value="Pkinase"/>
    <property type="match status" value="1"/>
</dbReference>
<dbReference type="InterPro" id="IPR000719">
    <property type="entry name" value="Prot_kinase_dom"/>
</dbReference>
<protein>
    <recommendedName>
        <fullName evidence="1">non-specific serine/threonine protein kinase</fullName>
        <ecNumber evidence="1">2.7.11.1</ecNumber>
    </recommendedName>
</protein>
<keyword evidence="3 10" id="KW-0853">WD repeat</keyword>
<feature type="compositionally biased region" description="Low complexity" evidence="11">
    <location>
        <begin position="350"/>
        <end position="359"/>
    </location>
</feature>
<feature type="compositionally biased region" description="Polar residues" evidence="11">
    <location>
        <begin position="367"/>
        <end position="377"/>
    </location>
</feature>
<feature type="compositionally biased region" description="Polar residues" evidence="11">
    <location>
        <begin position="943"/>
        <end position="972"/>
    </location>
</feature>
<dbReference type="STRING" id="1884261.A0A5C3QQN7"/>
<organism evidence="13 14">
    <name type="scientific">Pterulicium gracile</name>
    <dbReference type="NCBI Taxonomy" id="1884261"/>
    <lineage>
        <taxon>Eukaryota</taxon>
        <taxon>Fungi</taxon>
        <taxon>Dikarya</taxon>
        <taxon>Basidiomycota</taxon>
        <taxon>Agaricomycotina</taxon>
        <taxon>Agaricomycetes</taxon>
        <taxon>Agaricomycetidae</taxon>
        <taxon>Agaricales</taxon>
        <taxon>Pleurotineae</taxon>
        <taxon>Pterulaceae</taxon>
        <taxon>Pterulicium</taxon>
    </lineage>
</organism>
<dbReference type="SMART" id="SM00220">
    <property type="entry name" value="S_TKc"/>
    <property type="match status" value="1"/>
</dbReference>
<feature type="compositionally biased region" description="Polar residues" evidence="11">
    <location>
        <begin position="336"/>
        <end position="349"/>
    </location>
</feature>
<feature type="region of interest" description="Disordered" evidence="11">
    <location>
        <begin position="336"/>
        <end position="387"/>
    </location>
</feature>
<dbReference type="PANTHER" id="PTHR17583:SF0">
    <property type="entry name" value="PHOSPHOINOSITIDE 3-KINASE REGULATORY SUBUNIT 4"/>
    <property type="match status" value="1"/>
</dbReference>
<dbReference type="InterPro" id="IPR016024">
    <property type="entry name" value="ARM-type_fold"/>
</dbReference>
<dbReference type="InterPro" id="IPR045162">
    <property type="entry name" value="Vps15-like"/>
</dbReference>
<dbReference type="Pfam" id="PF22956">
    <property type="entry name" value="VPS15-like_hel"/>
    <property type="match status" value="1"/>
</dbReference>
<dbReference type="PROSITE" id="PS50077">
    <property type="entry name" value="HEAT_REPEAT"/>
    <property type="match status" value="1"/>
</dbReference>
<evidence type="ECO:0000256" key="8">
    <source>
        <dbReference type="ARBA" id="ARBA00022840"/>
    </source>
</evidence>
<feature type="region of interest" description="Disordered" evidence="11">
    <location>
        <begin position="1008"/>
        <end position="1048"/>
    </location>
</feature>
<evidence type="ECO:0000256" key="2">
    <source>
        <dbReference type="ARBA" id="ARBA00022527"/>
    </source>
</evidence>
<feature type="region of interest" description="Disordered" evidence="11">
    <location>
        <begin position="1442"/>
        <end position="1498"/>
    </location>
</feature>
<sequence length="1653" mass="182677">MGQQNSYLNVSRTTGALDSFIADLGADIVYEKSIGSTRFLKTAKCRHRNGYLVVKVFVKSDPGLSLRNYHRKLKAERDAVADISNIHCYQAFTETDKAGYLIRQWIASNLYDRISTRPFLTIIEKKWITFQILNAMRDARNRKTFHGDVKTENILVTSWNWVYITDFASYKPTYLPLDDPSDFSFYFDTSGRRTCYLAPERFYTDEGNPKISAKKSKLLMAEEDARKDGKLTEAMDCFSVGCVIAELFMEAPLFTLSQLYKYRAGEVNVDAQLATLEDSGMREIVEQMIHLDPAARPTFDSTLHTLRGTVLPECFYSYFHNYISSLNELSPAVYQSPLSNSTSNQAQPTSIASPISPSAGRGLAPTNMHSGPSSTASGGDPVLDPLPSDSDYRVERIWSEFETIEGFLMVEGLEDDVTNPVKIEYTSGASARHPLQEIFPVELFLPNRENKRGSVRAASQDGPALLILAVLTANVRNCALPSSKAKALDVFLALSPHLTDEAKLDRMVPYIVELLHDDGALVRAAALRTLIQVLMLVSVITPSNVAIFPEYILPNLKHLVTDPEPSVRCVYAQSIVHLADTAVRYLEMWQALKAHGLYNAAADGQEYEQAHLEVSYESSMQDLQSTIENALSTLLIDPSSIVKRAVLHNVSSLCIFLGRQKTNDVLLSHMITYLNDKDWALRQAFFESIVDVAACAGGRSLEEYILPLMIQALSDVEETVVAQVLVALTSLCELGLFQKMRIWELMSATLCFLYHPNSWIRQGAVAFLVAATKTLPPSDTWCILYPSLRSYLRSDVAEIDEQSLLMAMKPVLPRQILDGAVHWAMRADTASFWRTQRRAAAKTESPRESVITARKTGNLMARNKSEEDEAQIVKLQALGMTSNEETKLIAMRDYILKLANASASFTARGNQLEADIATLKSIDTVELRKLQVVPQTVFLKPQSTDAIGSPRTTRTMSLRSPNSELSLRSPSIPTRRLSRVSSTDQASAPFEEVRRRLASINGSTSSLNLAASPREPKIPLIPTPYSGPNLSTLERPQSPTESVVSTSNSAAFKPTNLLYTGGTDAQKAAPAVGSSKANALGVLDAHSRILPDAEMSGRSTSSGSPLPVRPSHPSRLSTMPISSYDGKEAGINAVIENLYLHSSREYQDDFGPKVHDGPIRRRNPVRQSLIPRDGSPRKLEATLVAHLASHNDCITGLAVSPDHLFFVSCSDDKTVKVWDTARLERNVTSKPRHTYGQHHARVKAVCVLESVHCFASAAEDGSLHVVRVDVSQSGTLPKYGKLQVIREHRLENPGEYITCMYHYNTDSASNLVYTTTHSRIVVLDLRTMDILQVMENPRHLGLITTLCVDRKRSWIIVGTSAGVLNMWDRRFGLLLRSWHVGTTNSGRLARVHQCVVHPTKGKGKWVMVTSDLSDFVSSTQTLVEVWDIEKATLIERFVTRKAESKDEPLEDPAPTTSVEAETSISSAIEALVRSRQAPEESRNPQALGPTQLATSTPAPTVRAVAAGVDFGGHTFASRADNRDATGSQSQLRRGFMVSGSDDRKITLWDLAKLERTTVLSGTDSTIECPAYSISSQPTLTTHVETWPTSANSARLSNRPTQRMSLITHDQQNLLKAHRDVITALACIDSPFRGGIVSGDRSGVVKVWRVDAAD</sequence>
<dbReference type="InterPro" id="IPR036322">
    <property type="entry name" value="WD40_repeat_dom_sf"/>
</dbReference>
<dbReference type="GO" id="GO:0006623">
    <property type="term" value="P:protein targeting to vacuole"/>
    <property type="evidence" value="ECO:0007669"/>
    <property type="project" value="TreeGrafter"/>
</dbReference>
<dbReference type="GO" id="GO:0016236">
    <property type="term" value="P:macroautophagy"/>
    <property type="evidence" value="ECO:0007669"/>
    <property type="project" value="InterPro"/>
</dbReference>
<dbReference type="InterPro" id="IPR011989">
    <property type="entry name" value="ARM-like"/>
</dbReference>
<dbReference type="GO" id="GO:0045324">
    <property type="term" value="P:late endosome to vacuole transport"/>
    <property type="evidence" value="ECO:0007669"/>
    <property type="project" value="InterPro"/>
</dbReference>
<dbReference type="InterPro" id="IPR011009">
    <property type="entry name" value="Kinase-like_dom_sf"/>
</dbReference>
<keyword evidence="4" id="KW-0808">Transferase</keyword>
<dbReference type="EMBL" id="ML178819">
    <property type="protein sequence ID" value="TFL03877.1"/>
    <property type="molecule type" value="Genomic_DNA"/>
</dbReference>
<feature type="compositionally biased region" description="Basic and acidic residues" evidence="11">
    <location>
        <begin position="1150"/>
        <end position="1159"/>
    </location>
</feature>
<dbReference type="SUPFAM" id="SSF56112">
    <property type="entry name" value="Protein kinase-like (PK-like)"/>
    <property type="match status" value="1"/>
</dbReference>
<dbReference type="Gene3D" id="1.25.10.10">
    <property type="entry name" value="Leucine-rich Repeat Variant"/>
    <property type="match status" value="2"/>
</dbReference>
<evidence type="ECO:0000256" key="11">
    <source>
        <dbReference type="SAM" id="MobiDB-lite"/>
    </source>
</evidence>
<feature type="region of interest" description="Disordered" evidence="11">
    <location>
        <begin position="1150"/>
        <end position="1174"/>
    </location>
</feature>
<keyword evidence="6" id="KW-0547">Nucleotide-binding</keyword>
<dbReference type="InterPro" id="IPR015943">
    <property type="entry name" value="WD40/YVTN_repeat-like_dom_sf"/>
</dbReference>
<evidence type="ECO:0000259" key="12">
    <source>
        <dbReference type="PROSITE" id="PS50011"/>
    </source>
</evidence>
<dbReference type="PANTHER" id="PTHR17583">
    <property type="entry name" value="PHOSPHOINOSITIDE 3-KINASE REGULATORY SUBUNIT 4"/>
    <property type="match status" value="1"/>
</dbReference>
<name>A0A5C3QQN7_9AGAR</name>
<feature type="repeat" description="WD" evidence="10">
    <location>
        <begin position="1535"/>
        <end position="1558"/>
    </location>
</feature>
<dbReference type="SMART" id="SM00320">
    <property type="entry name" value="WD40"/>
    <property type="match status" value="5"/>
</dbReference>
<dbReference type="GO" id="GO:0071561">
    <property type="term" value="C:nucleus-vacuole junction"/>
    <property type="evidence" value="ECO:0007669"/>
    <property type="project" value="TreeGrafter"/>
</dbReference>
<feature type="non-terminal residue" evidence="13">
    <location>
        <position position="1653"/>
    </location>
</feature>
<dbReference type="SUPFAM" id="SSF48371">
    <property type="entry name" value="ARM repeat"/>
    <property type="match status" value="1"/>
</dbReference>
<dbReference type="GO" id="GO:0005770">
    <property type="term" value="C:late endosome"/>
    <property type="evidence" value="ECO:0007669"/>
    <property type="project" value="TreeGrafter"/>
</dbReference>
<dbReference type="PROSITE" id="PS50011">
    <property type="entry name" value="PROTEIN_KINASE_DOM"/>
    <property type="match status" value="1"/>
</dbReference>
<evidence type="ECO:0000256" key="7">
    <source>
        <dbReference type="ARBA" id="ARBA00022777"/>
    </source>
</evidence>